<evidence type="ECO:0000256" key="1">
    <source>
        <dbReference type="ARBA" id="ARBA00004196"/>
    </source>
</evidence>
<name>A0A3B1C7Q2_9ZZZZ</name>
<dbReference type="PANTHER" id="PTHR42852">
    <property type="entry name" value="THIOL:DISULFIDE INTERCHANGE PROTEIN DSBE"/>
    <property type="match status" value="1"/>
</dbReference>
<dbReference type="GO" id="GO:0030313">
    <property type="term" value="C:cell envelope"/>
    <property type="evidence" value="ECO:0007669"/>
    <property type="project" value="UniProtKB-SubCell"/>
</dbReference>
<feature type="domain" description="Thioredoxin" evidence="5">
    <location>
        <begin position="346"/>
        <end position="531"/>
    </location>
</feature>
<dbReference type="InterPro" id="IPR012336">
    <property type="entry name" value="Thioredoxin-like_fold"/>
</dbReference>
<evidence type="ECO:0000259" key="5">
    <source>
        <dbReference type="PROSITE" id="PS51352"/>
    </source>
</evidence>
<dbReference type="PROSITE" id="PS00194">
    <property type="entry name" value="THIOREDOXIN_1"/>
    <property type="match status" value="1"/>
</dbReference>
<dbReference type="Pfam" id="PF13905">
    <property type="entry name" value="Thioredoxin_8"/>
    <property type="match status" value="1"/>
</dbReference>
<dbReference type="SUPFAM" id="SSF52833">
    <property type="entry name" value="Thioredoxin-like"/>
    <property type="match status" value="1"/>
</dbReference>
<sequence>GKDIFQMVESGDKLFMGESALINSDLQKIKDIGSDYYSKTKSKILELTRDDFKSLCQELQKSDIAKLDSVMHSGVISAKAYQIRKYDIEYNYAAHMMFYKMTYEWAYREKNNIPRTQRVLPIKIDTLSADYLDFITEEITNDPLAVISSGYDSFINYLKFQEILRDQSQDYPIIEIANDLSATGYSFTNEEKELLKNAKEIAALKKIAEPKEFYDNYGNKRRKFLIKYEPVLRGLYKKLEDRNVAFESIEKYLIENGVDFTSDEEELIKALKIHDNTKTMLKVREIQKSNRESTKEFYTKHRAFVSEWFTERQSKIRKEKLQTTFGIKPGFATDIMTAQDYCYRIVSQMTPVSEEKLEAIQQQILSPFISEYVAYCNERTIGKIDANKAKTGYVVNETPKTEADILFDDIMKKYRGKIVFVDFWATWCAPCRSGIEQIKPLKEEMANEDVEFVYITNYTSPKGTWKNMIPDIKGEHYRVTSDEWSVLSAKFNIVGIPHYALIGKKGEIIDPHLAHMGNEALKTKLRKYIKE</sequence>
<keyword evidence="4" id="KW-0676">Redox-active center</keyword>
<dbReference type="Gene3D" id="3.40.30.10">
    <property type="entry name" value="Glutaredoxin"/>
    <property type="match status" value="1"/>
</dbReference>
<comment type="subcellular location">
    <subcellularLocation>
        <location evidence="1">Cell envelope</location>
    </subcellularLocation>
</comment>
<evidence type="ECO:0000256" key="2">
    <source>
        <dbReference type="ARBA" id="ARBA00022748"/>
    </source>
</evidence>
<evidence type="ECO:0000313" key="6">
    <source>
        <dbReference type="EMBL" id="VAX24172.1"/>
    </source>
</evidence>
<dbReference type="PANTHER" id="PTHR42852:SF6">
    <property type="entry name" value="THIOL:DISULFIDE INTERCHANGE PROTEIN DSBE"/>
    <property type="match status" value="1"/>
</dbReference>
<dbReference type="GO" id="GO:0017004">
    <property type="term" value="P:cytochrome complex assembly"/>
    <property type="evidence" value="ECO:0007669"/>
    <property type="project" value="UniProtKB-KW"/>
</dbReference>
<dbReference type="InterPro" id="IPR050553">
    <property type="entry name" value="Thioredoxin_ResA/DsbE_sf"/>
</dbReference>
<dbReference type="EMBL" id="UOGD01000268">
    <property type="protein sequence ID" value="VAX24172.1"/>
    <property type="molecule type" value="Genomic_DNA"/>
</dbReference>
<dbReference type="InterPro" id="IPR017937">
    <property type="entry name" value="Thioredoxin_CS"/>
</dbReference>
<accession>A0A3B1C7Q2</accession>
<dbReference type="CDD" id="cd02966">
    <property type="entry name" value="TlpA_like_family"/>
    <property type="match status" value="1"/>
</dbReference>
<organism evidence="6">
    <name type="scientific">hydrothermal vent metagenome</name>
    <dbReference type="NCBI Taxonomy" id="652676"/>
    <lineage>
        <taxon>unclassified sequences</taxon>
        <taxon>metagenomes</taxon>
        <taxon>ecological metagenomes</taxon>
    </lineage>
</organism>
<proteinExistence type="predicted"/>
<feature type="non-terminal residue" evidence="6">
    <location>
        <position position="1"/>
    </location>
</feature>
<keyword evidence="3" id="KW-1015">Disulfide bond</keyword>
<dbReference type="PROSITE" id="PS51352">
    <property type="entry name" value="THIOREDOXIN_2"/>
    <property type="match status" value="1"/>
</dbReference>
<gene>
    <name evidence="6" type="ORF">MNBD_IGNAVI01-1661</name>
</gene>
<keyword evidence="2" id="KW-0201">Cytochrome c-type biogenesis</keyword>
<dbReference type="InterPro" id="IPR036249">
    <property type="entry name" value="Thioredoxin-like_sf"/>
</dbReference>
<evidence type="ECO:0000256" key="3">
    <source>
        <dbReference type="ARBA" id="ARBA00023157"/>
    </source>
</evidence>
<evidence type="ECO:0000256" key="4">
    <source>
        <dbReference type="ARBA" id="ARBA00023284"/>
    </source>
</evidence>
<reference evidence="6" key="1">
    <citation type="submission" date="2018-06" db="EMBL/GenBank/DDBJ databases">
        <authorList>
            <person name="Zhirakovskaya E."/>
        </authorList>
    </citation>
    <scope>NUCLEOTIDE SEQUENCE</scope>
</reference>
<dbReference type="AlphaFoldDB" id="A0A3B1C7Q2"/>
<dbReference type="InterPro" id="IPR013766">
    <property type="entry name" value="Thioredoxin_domain"/>
</dbReference>
<protein>
    <recommendedName>
        <fullName evidence="5">Thioredoxin domain-containing protein</fullName>
    </recommendedName>
</protein>